<evidence type="ECO:0000256" key="1">
    <source>
        <dbReference type="ARBA" id="ARBA00004651"/>
    </source>
</evidence>
<feature type="transmembrane region" description="Helical" evidence="9">
    <location>
        <begin position="143"/>
        <end position="167"/>
    </location>
</feature>
<dbReference type="Gene3D" id="1.10.3470.10">
    <property type="entry name" value="ABC transporter involved in vitamin B12 uptake, BtuC"/>
    <property type="match status" value="1"/>
</dbReference>
<evidence type="ECO:0000256" key="6">
    <source>
        <dbReference type="ARBA" id="ARBA00022989"/>
    </source>
</evidence>
<feature type="transmembrane region" description="Helical" evidence="9">
    <location>
        <begin position="103"/>
        <end position="122"/>
    </location>
</feature>
<evidence type="ECO:0000256" key="8">
    <source>
        <dbReference type="RuleBase" id="RU003943"/>
    </source>
</evidence>
<sequence>MIPLGQFFATYGFRTTFFAVLLVGFFAGGAGSFLYMRAQSLMSDVMGHSAILGVVGAFSIAASLGANGQSTLVVSVGAATSAFVAVALANWVVANTPTKPDAAMAVALSLFYGGGLCAIHILNHSKIPGKAGMMSYLFGNAATVRAVDLYTVATLGALASLVVIALWKEIALLVFDPVLSRVGGFRPRAVDTALTCVVTIAIVLGVKSVGIILVVAFALMPAAVVRPFVSSMLTMVLASSAMGALAGAVGAYLSISLGNVPTGPIVVLVLFAAFIVSLLIRAVVPWRHRRSRVLDAPRVEGCA</sequence>
<keyword evidence="11" id="KW-1185">Reference proteome</keyword>
<feature type="transmembrane region" description="Helical" evidence="9">
    <location>
        <begin position="265"/>
        <end position="284"/>
    </location>
</feature>
<feature type="transmembrane region" description="Helical" evidence="9">
    <location>
        <begin position="192"/>
        <end position="220"/>
    </location>
</feature>
<accession>A0ABY8G0Y4</accession>
<dbReference type="InterPro" id="IPR037294">
    <property type="entry name" value="ABC_BtuC-like"/>
</dbReference>
<dbReference type="PANTHER" id="PTHR30477">
    <property type="entry name" value="ABC-TRANSPORTER METAL-BINDING PROTEIN"/>
    <property type="match status" value="1"/>
</dbReference>
<feature type="transmembrane region" description="Helical" evidence="9">
    <location>
        <begin position="12"/>
        <end position="35"/>
    </location>
</feature>
<gene>
    <name evidence="10" type="ORF">P7079_05635</name>
</gene>
<comment type="similarity">
    <text evidence="2 8">Belongs to the ABC-3 integral membrane protein family.</text>
</comment>
<feature type="transmembrane region" description="Helical" evidence="9">
    <location>
        <begin position="47"/>
        <end position="65"/>
    </location>
</feature>
<evidence type="ECO:0000313" key="10">
    <source>
        <dbReference type="EMBL" id="WFM82886.1"/>
    </source>
</evidence>
<evidence type="ECO:0000256" key="2">
    <source>
        <dbReference type="ARBA" id="ARBA00008034"/>
    </source>
</evidence>
<dbReference type="SUPFAM" id="SSF81345">
    <property type="entry name" value="ABC transporter involved in vitamin B12 uptake, BtuC"/>
    <property type="match status" value="1"/>
</dbReference>
<dbReference type="Pfam" id="PF00950">
    <property type="entry name" value="ABC-3"/>
    <property type="match status" value="1"/>
</dbReference>
<evidence type="ECO:0000313" key="11">
    <source>
        <dbReference type="Proteomes" id="UP001215216"/>
    </source>
</evidence>
<feature type="transmembrane region" description="Helical" evidence="9">
    <location>
        <begin position="232"/>
        <end position="253"/>
    </location>
</feature>
<name>A0ABY8G0Y4_9ACTO</name>
<dbReference type="Proteomes" id="UP001215216">
    <property type="component" value="Chromosome"/>
</dbReference>
<evidence type="ECO:0000256" key="4">
    <source>
        <dbReference type="ARBA" id="ARBA00022475"/>
    </source>
</evidence>
<evidence type="ECO:0000256" key="3">
    <source>
        <dbReference type="ARBA" id="ARBA00022448"/>
    </source>
</evidence>
<evidence type="ECO:0000256" key="5">
    <source>
        <dbReference type="ARBA" id="ARBA00022692"/>
    </source>
</evidence>
<organism evidence="10 11">
    <name type="scientific">Arcanobacterium canis</name>
    <dbReference type="NCBI Taxonomy" id="999183"/>
    <lineage>
        <taxon>Bacteria</taxon>
        <taxon>Bacillati</taxon>
        <taxon>Actinomycetota</taxon>
        <taxon>Actinomycetes</taxon>
        <taxon>Actinomycetales</taxon>
        <taxon>Actinomycetaceae</taxon>
        <taxon>Arcanobacterium</taxon>
    </lineage>
</organism>
<keyword evidence="3 8" id="KW-0813">Transport</keyword>
<comment type="subcellular location">
    <subcellularLocation>
        <location evidence="1 8">Cell membrane</location>
        <topology evidence="1 8">Multi-pass membrane protein</topology>
    </subcellularLocation>
</comment>
<protein>
    <submittedName>
        <fullName evidence="10">Metal ABC transporter permease</fullName>
    </submittedName>
</protein>
<dbReference type="RefSeq" id="WP_278012312.1">
    <property type="nucleotide sequence ID" value="NZ_CP121208.1"/>
</dbReference>
<dbReference type="InterPro" id="IPR001626">
    <property type="entry name" value="ABC_TroCD"/>
</dbReference>
<keyword evidence="6 9" id="KW-1133">Transmembrane helix</keyword>
<keyword evidence="4" id="KW-1003">Cell membrane</keyword>
<reference evidence="10 11" key="1">
    <citation type="submission" date="2023-03" db="EMBL/GenBank/DDBJ databases">
        <title>Complete genome of Arcanobacterium canis strain DSM 25104 isolated in 2010 from a canine otitis externa in Germany.</title>
        <authorList>
            <person name="Borowiak M."/>
            <person name="Kreitlow A."/>
            <person name="Malorny B."/>
            <person name="Laemmler C."/>
            <person name="Prenger-Berninghoff E."/>
            <person name="Ploetz M."/>
            <person name="Abdulmawjood A."/>
        </authorList>
    </citation>
    <scope>NUCLEOTIDE SEQUENCE [LARGE SCALE GENOMIC DNA]</scope>
    <source>
        <strain evidence="10 11">DSM 25104</strain>
    </source>
</reference>
<feature type="transmembrane region" description="Helical" evidence="9">
    <location>
        <begin position="72"/>
        <end position="91"/>
    </location>
</feature>
<dbReference type="EMBL" id="CP121208">
    <property type="protein sequence ID" value="WFM82886.1"/>
    <property type="molecule type" value="Genomic_DNA"/>
</dbReference>
<proteinExistence type="inferred from homology"/>
<evidence type="ECO:0000256" key="7">
    <source>
        <dbReference type="ARBA" id="ARBA00023136"/>
    </source>
</evidence>
<keyword evidence="5 8" id="KW-0812">Transmembrane</keyword>
<evidence type="ECO:0000256" key="9">
    <source>
        <dbReference type="SAM" id="Phobius"/>
    </source>
</evidence>
<keyword evidence="7 9" id="KW-0472">Membrane</keyword>
<dbReference type="PANTHER" id="PTHR30477:SF3">
    <property type="entry name" value="METAL TRANSPORT SYSTEM MEMBRANE PROTEIN CT_069-RELATED"/>
    <property type="match status" value="1"/>
</dbReference>